<dbReference type="InterPro" id="IPR028082">
    <property type="entry name" value="Peripla_BP_I"/>
</dbReference>
<dbReference type="Gene3D" id="1.10.260.40">
    <property type="entry name" value="lambda repressor-like DNA-binding domains"/>
    <property type="match status" value="1"/>
</dbReference>
<feature type="domain" description="HTH lacI-type" evidence="4">
    <location>
        <begin position="28"/>
        <end position="65"/>
    </location>
</feature>
<keyword evidence="1" id="KW-0805">Transcription regulation</keyword>
<dbReference type="InterPro" id="IPR025997">
    <property type="entry name" value="SBP_2_dom"/>
</dbReference>
<evidence type="ECO:0000256" key="1">
    <source>
        <dbReference type="ARBA" id="ARBA00023015"/>
    </source>
</evidence>
<accession>A0A4R8L9U4</accession>
<dbReference type="Gene3D" id="3.40.50.2300">
    <property type="match status" value="2"/>
</dbReference>
<dbReference type="AlphaFoldDB" id="A0A4R8L9U4"/>
<dbReference type="PROSITE" id="PS50932">
    <property type="entry name" value="HTH_LACI_2"/>
    <property type="match status" value="1"/>
</dbReference>
<protein>
    <submittedName>
        <fullName evidence="5">LacI family transcriptional regulator</fullName>
    </submittedName>
</protein>
<dbReference type="InterPro" id="IPR010982">
    <property type="entry name" value="Lambda_DNA-bd_dom_sf"/>
</dbReference>
<dbReference type="PANTHER" id="PTHR30146">
    <property type="entry name" value="LACI-RELATED TRANSCRIPTIONAL REPRESSOR"/>
    <property type="match status" value="1"/>
</dbReference>
<keyword evidence="3" id="KW-0804">Transcription</keyword>
<dbReference type="GO" id="GO:0003700">
    <property type="term" value="F:DNA-binding transcription factor activity"/>
    <property type="evidence" value="ECO:0007669"/>
    <property type="project" value="TreeGrafter"/>
</dbReference>
<dbReference type="Pfam" id="PF00356">
    <property type="entry name" value="LacI"/>
    <property type="match status" value="1"/>
</dbReference>
<dbReference type="Proteomes" id="UP000295509">
    <property type="component" value="Unassembled WGS sequence"/>
</dbReference>
<dbReference type="EMBL" id="SORE01000030">
    <property type="protein sequence ID" value="TDY38849.1"/>
    <property type="molecule type" value="Genomic_DNA"/>
</dbReference>
<comment type="caution">
    <text evidence="5">The sequence shown here is derived from an EMBL/GenBank/DDBJ whole genome shotgun (WGS) entry which is preliminary data.</text>
</comment>
<dbReference type="SMART" id="SM00354">
    <property type="entry name" value="HTH_LACI"/>
    <property type="match status" value="1"/>
</dbReference>
<evidence type="ECO:0000259" key="4">
    <source>
        <dbReference type="PROSITE" id="PS50932"/>
    </source>
</evidence>
<reference evidence="5 6" key="1">
    <citation type="submission" date="2019-03" db="EMBL/GenBank/DDBJ databases">
        <title>Genomic Encyclopedia of Type Strains, Phase III (KMG-III): the genomes of soil and plant-associated and newly described type strains.</title>
        <authorList>
            <person name="Whitman W."/>
        </authorList>
    </citation>
    <scope>NUCLEOTIDE SEQUENCE [LARGE SCALE GENOMIC DNA]</scope>
    <source>
        <strain evidence="5 6">LMG 29544</strain>
    </source>
</reference>
<name>A0A4R8L9U4_9BURK</name>
<dbReference type="PANTHER" id="PTHR30146:SF152">
    <property type="entry name" value="TRANSCRIPTIONAL REGULATORY PROTEIN"/>
    <property type="match status" value="1"/>
</dbReference>
<dbReference type="SUPFAM" id="SSF47413">
    <property type="entry name" value="lambda repressor-like DNA-binding domains"/>
    <property type="match status" value="1"/>
</dbReference>
<evidence type="ECO:0000256" key="2">
    <source>
        <dbReference type="ARBA" id="ARBA00023125"/>
    </source>
</evidence>
<evidence type="ECO:0000256" key="3">
    <source>
        <dbReference type="ARBA" id="ARBA00023163"/>
    </source>
</evidence>
<dbReference type="SUPFAM" id="SSF53822">
    <property type="entry name" value="Periplasmic binding protein-like I"/>
    <property type="match status" value="1"/>
</dbReference>
<proteinExistence type="predicted"/>
<evidence type="ECO:0000313" key="6">
    <source>
        <dbReference type="Proteomes" id="UP000295509"/>
    </source>
</evidence>
<sequence>MTDDDREGDSVSIDTRPRWRKRTARFVEIAELAGVSTATVDRVLNERGSVSAKTRERVVAAARKLALPRLLPDTQHGLIHIDVLLPDSDAPFFRRLSGAVQRSMQMLDRRVVVHRTLMSAADEARLPDTLARSGHRRAALIVTTHDTPRVRDALAAAIARGEAVVTMVTDIGGIDRLHYAGIDNLRAGRTAGYFIGRLARRPGRVLLLPARLDYRAHLDRIEGCRAQLSEGFAHLTCEIDANQTLDDDDRSFRAVSAALKRGSLAGIYNTGYGSAGIDAALRKYDAAGKVIWVGHEMLDQHRAYIDAGVMDIVIDQDPDGQVISALQHVLHACGVVDEAPRAAPVEFRVFCSANVRGTGYLGAGPLGE</sequence>
<dbReference type="CDD" id="cd06307">
    <property type="entry name" value="PBP1_sugar_binding"/>
    <property type="match status" value="1"/>
</dbReference>
<organism evidence="5 6">
    <name type="scientific">Paraburkholderia rhizosphaerae</name>
    <dbReference type="NCBI Taxonomy" id="480658"/>
    <lineage>
        <taxon>Bacteria</taxon>
        <taxon>Pseudomonadati</taxon>
        <taxon>Pseudomonadota</taxon>
        <taxon>Betaproteobacteria</taxon>
        <taxon>Burkholderiales</taxon>
        <taxon>Burkholderiaceae</taxon>
        <taxon>Paraburkholderia</taxon>
    </lineage>
</organism>
<gene>
    <name evidence="5" type="ORF">BX592_13075</name>
</gene>
<keyword evidence="2" id="KW-0238">DNA-binding</keyword>
<dbReference type="GO" id="GO:0000976">
    <property type="term" value="F:transcription cis-regulatory region binding"/>
    <property type="evidence" value="ECO:0007669"/>
    <property type="project" value="TreeGrafter"/>
</dbReference>
<keyword evidence="6" id="KW-1185">Reference proteome</keyword>
<dbReference type="Pfam" id="PF13407">
    <property type="entry name" value="Peripla_BP_4"/>
    <property type="match status" value="1"/>
</dbReference>
<dbReference type="InterPro" id="IPR000843">
    <property type="entry name" value="HTH_LacI"/>
</dbReference>
<evidence type="ECO:0000313" key="5">
    <source>
        <dbReference type="EMBL" id="TDY38849.1"/>
    </source>
</evidence>
<dbReference type="CDD" id="cd01392">
    <property type="entry name" value="HTH_LacI"/>
    <property type="match status" value="1"/>
</dbReference>